<feature type="compositionally biased region" description="Low complexity" evidence="1">
    <location>
        <begin position="26"/>
        <end position="81"/>
    </location>
</feature>
<proteinExistence type="predicted"/>
<evidence type="ECO:0000256" key="2">
    <source>
        <dbReference type="SAM" id="Phobius"/>
    </source>
</evidence>
<keyword evidence="2" id="KW-0472">Membrane</keyword>
<protein>
    <submittedName>
        <fullName evidence="3">Uncharacterized protein</fullName>
    </submittedName>
</protein>
<feature type="region of interest" description="Disordered" evidence="1">
    <location>
        <begin position="1"/>
        <end position="81"/>
    </location>
</feature>
<keyword evidence="4" id="KW-1185">Reference proteome</keyword>
<evidence type="ECO:0000313" key="4">
    <source>
        <dbReference type="Proteomes" id="UP000198403"/>
    </source>
</evidence>
<feature type="transmembrane region" description="Helical" evidence="2">
    <location>
        <begin position="193"/>
        <end position="212"/>
    </location>
</feature>
<keyword evidence="2" id="KW-0812">Transmembrane</keyword>
<sequence>MSQSDDQGRPGSGQPAQPSGEPPYDQPGYGQPQYGQQQYGQQQYGQQQYGQPPYDQSGYGQPQYGQQQYGQPPYGQQYPAPGAYGGQYTQPAYGQQYEQAPAYGQYGSGQPARPGTVVTAAVLGFVFGAFGVIVTLLTFVAGSAASSVFGSLTDDDAATGIFAIVILFALLLGIWTVVTIWGSVWALTGRSRVLLIVGGSIAVLFTLVGFLASISDRASGAGGVVWSLLFLVAAIAIVVLLSVRSSAQYFAVHRARRRG</sequence>
<keyword evidence="2" id="KW-1133">Transmembrane helix</keyword>
<feature type="transmembrane region" description="Helical" evidence="2">
    <location>
        <begin position="117"/>
        <end position="141"/>
    </location>
</feature>
<feature type="transmembrane region" description="Helical" evidence="2">
    <location>
        <begin position="161"/>
        <end position="181"/>
    </location>
</feature>
<evidence type="ECO:0000313" key="3">
    <source>
        <dbReference type="EMBL" id="SNR43794.1"/>
    </source>
</evidence>
<dbReference type="OrthoDB" id="5197427at2"/>
<organism evidence="3 4">
    <name type="scientific">Blastococcus mobilis</name>
    <dbReference type="NCBI Taxonomy" id="1938746"/>
    <lineage>
        <taxon>Bacteria</taxon>
        <taxon>Bacillati</taxon>
        <taxon>Actinomycetota</taxon>
        <taxon>Actinomycetes</taxon>
        <taxon>Geodermatophilales</taxon>
        <taxon>Geodermatophilaceae</taxon>
        <taxon>Blastococcus</taxon>
    </lineage>
</organism>
<evidence type="ECO:0000256" key="1">
    <source>
        <dbReference type="SAM" id="MobiDB-lite"/>
    </source>
</evidence>
<dbReference type="Proteomes" id="UP000198403">
    <property type="component" value="Unassembled WGS sequence"/>
</dbReference>
<dbReference type="EMBL" id="FZNO01000007">
    <property type="protein sequence ID" value="SNR43794.1"/>
    <property type="molecule type" value="Genomic_DNA"/>
</dbReference>
<gene>
    <name evidence="3" type="ORF">SAMN06272737_10777</name>
</gene>
<dbReference type="AlphaFoldDB" id="A0A238WBX7"/>
<dbReference type="RefSeq" id="WP_089336073.1">
    <property type="nucleotide sequence ID" value="NZ_FZNO01000007.1"/>
</dbReference>
<feature type="transmembrane region" description="Helical" evidence="2">
    <location>
        <begin position="224"/>
        <end position="243"/>
    </location>
</feature>
<name>A0A238WBX7_9ACTN</name>
<reference evidence="3 4" key="1">
    <citation type="submission" date="2017-06" db="EMBL/GenBank/DDBJ databases">
        <authorList>
            <person name="Kim H.J."/>
            <person name="Triplett B.A."/>
        </authorList>
    </citation>
    <scope>NUCLEOTIDE SEQUENCE [LARGE SCALE GENOMIC DNA]</scope>
    <source>
        <strain evidence="3 4">DSM 44272</strain>
    </source>
</reference>
<accession>A0A238WBX7</accession>